<gene>
    <name evidence="11" type="ORF">BLNAU_16883</name>
</gene>
<comment type="similarity">
    <text evidence="2 9">Belongs to the calreticulin family.</text>
</comment>
<evidence type="ECO:0000256" key="1">
    <source>
        <dbReference type="ARBA" id="ARBA00004240"/>
    </source>
</evidence>
<reference evidence="11 12" key="1">
    <citation type="journal article" date="2022" name="bioRxiv">
        <title>Genomics of Preaxostyla Flagellates Illuminates Evolutionary Transitions and the Path Towards Mitochondrial Loss.</title>
        <authorList>
            <person name="Novak L.V.F."/>
            <person name="Treitli S.C."/>
            <person name="Pyrih J."/>
            <person name="Halakuc P."/>
            <person name="Pipaliya S.V."/>
            <person name="Vacek V."/>
            <person name="Brzon O."/>
            <person name="Soukal P."/>
            <person name="Eme L."/>
            <person name="Dacks J.B."/>
            <person name="Karnkowska A."/>
            <person name="Elias M."/>
            <person name="Hampl V."/>
        </authorList>
    </citation>
    <scope>NUCLEOTIDE SEQUENCE [LARGE SCALE GENOMIC DNA]</scope>
    <source>
        <strain evidence="11">NAU3</strain>
        <tissue evidence="11">Gut</tissue>
    </source>
</reference>
<dbReference type="Gene3D" id="2.10.250.10">
    <property type="entry name" value="Calreticulin/calnexin, P domain"/>
    <property type="match status" value="1"/>
</dbReference>
<keyword evidence="7" id="KW-0106">Calcium</keyword>
<feature type="compositionally biased region" description="Basic and acidic residues" evidence="10">
    <location>
        <begin position="253"/>
        <end position="263"/>
    </location>
</feature>
<accession>A0ABQ9XBD1</accession>
<evidence type="ECO:0000256" key="5">
    <source>
        <dbReference type="ARBA" id="ARBA00022824"/>
    </source>
</evidence>
<feature type="signal peptide" evidence="9">
    <location>
        <begin position="1"/>
        <end position="18"/>
    </location>
</feature>
<feature type="compositionally biased region" description="Basic and acidic residues" evidence="10">
    <location>
        <begin position="231"/>
        <end position="244"/>
    </location>
</feature>
<protein>
    <submittedName>
        <fullName evidence="11">Calnexin like protein</fullName>
    </submittedName>
</protein>
<dbReference type="Pfam" id="PF00262">
    <property type="entry name" value="Calreticulin"/>
    <property type="match status" value="2"/>
</dbReference>
<comment type="caution">
    <text evidence="11">The sequence shown here is derived from an EMBL/GenBank/DDBJ whole genome shotgun (WGS) entry which is preliminary data.</text>
</comment>
<dbReference type="PANTHER" id="PTHR11073:SF2">
    <property type="entry name" value="CALRETICULIN"/>
    <property type="match status" value="1"/>
</dbReference>
<organism evidence="11 12">
    <name type="scientific">Blattamonas nauphoetae</name>
    <dbReference type="NCBI Taxonomy" id="2049346"/>
    <lineage>
        <taxon>Eukaryota</taxon>
        <taxon>Metamonada</taxon>
        <taxon>Preaxostyla</taxon>
        <taxon>Oxymonadida</taxon>
        <taxon>Blattamonas</taxon>
    </lineage>
</organism>
<dbReference type="SUPFAM" id="SSF63887">
    <property type="entry name" value="P-domain of calnexin/calreticulin"/>
    <property type="match status" value="1"/>
</dbReference>
<comment type="subcellular location">
    <subcellularLocation>
        <location evidence="1">Endoplasmic reticulum</location>
    </subcellularLocation>
</comment>
<evidence type="ECO:0000313" key="12">
    <source>
        <dbReference type="Proteomes" id="UP001281761"/>
    </source>
</evidence>
<keyword evidence="6" id="KW-0862">Zinc</keyword>
<evidence type="ECO:0000256" key="4">
    <source>
        <dbReference type="ARBA" id="ARBA00022734"/>
    </source>
</evidence>
<keyword evidence="12" id="KW-1185">Reference proteome</keyword>
<dbReference type="SUPFAM" id="SSF49899">
    <property type="entry name" value="Concanavalin A-like lectins/glucanases"/>
    <property type="match status" value="1"/>
</dbReference>
<evidence type="ECO:0000256" key="9">
    <source>
        <dbReference type="RuleBase" id="RU362126"/>
    </source>
</evidence>
<dbReference type="Proteomes" id="UP001281761">
    <property type="component" value="Unassembled WGS sequence"/>
</dbReference>
<feature type="region of interest" description="Disordered" evidence="10">
    <location>
        <begin position="193"/>
        <end position="263"/>
    </location>
</feature>
<sequence>MSLCFCLLTLASAKVYFAEEFDKTWRSRWVESATQQTNISLGRFGWDAGRYYADWEMSMGLKLTEDKKNYIISAKLPEEFDNENKPLIFSYTVKCESDPGPTGLYMRLYSENLDQTNLSSADPFEIEFGPEYEGIVGASLHFSIRSNGTLYHLKESFHLPKDEFTHMYTMILRPDCTYEVRVDDEMKLNGRIQDDFPGILPPKEIPDPAAVKPSDWVDNPEIPDPTYVKPENWDDRQTIPDPKRATKPPTWDSDPRNKGKEWKQPEIFNPNYMGLWRQRYIPNPEYKGDWVAPNITNPDFDRILQSTYRHKINVIGLDVFALKAGPIFDNVFLGDDWFEWRDFASKTFIDIKSKEKEAYERLENEIYPEIGANLRTRLKRKEREISEKLTEKEKREEEEKKRKEEELKKKAEEAENFPDVDEL</sequence>
<feature type="compositionally biased region" description="Basic and acidic residues" evidence="10">
    <location>
        <begin position="386"/>
        <end position="413"/>
    </location>
</feature>
<name>A0ABQ9XBD1_9EUKA</name>
<feature type="chain" id="PRO_5044960211" evidence="9">
    <location>
        <begin position="19"/>
        <end position="423"/>
    </location>
</feature>
<evidence type="ECO:0000256" key="6">
    <source>
        <dbReference type="ARBA" id="ARBA00022833"/>
    </source>
</evidence>
<keyword evidence="9" id="KW-0732">Signal</keyword>
<keyword evidence="8 9" id="KW-0143">Chaperone</keyword>
<feature type="region of interest" description="Disordered" evidence="10">
    <location>
        <begin position="386"/>
        <end position="423"/>
    </location>
</feature>
<dbReference type="PANTHER" id="PTHR11073">
    <property type="entry name" value="CALRETICULIN AND CALNEXIN"/>
    <property type="match status" value="1"/>
</dbReference>
<keyword evidence="3" id="KW-0479">Metal-binding</keyword>
<evidence type="ECO:0000256" key="10">
    <source>
        <dbReference type="SAM" id="MobiDB-lite"/>
    </source>
</evidence>
<proteinExistence type="inferred from homology"/>
<keyword evidence="4" id="KW-0430">Lectin</keyword>
<dbReference type="InterPro" id="IPR001580">
    <property type="entry name" value="Calret/calnex"/>
</dbReference>
<evidence type="ECO:0000256" key="7">
    <source>
        <dbReference type="ARBA" id="ARBA00022837"/>
    </source>
</evidence>
<evidence type="ECO:0000313" key="11">
    <source>
        <dbReference type="EMBL" id="KAK2948174.1"/>
    </source>
</evidence>
<dbReference type="InterPro" id="IPR013320">
    <property type="entry name" value="ConA-like_dom_sf"/>
</dbReference>
<dbReference type="EMBL" id="JARBJD010000182">
    <property type="protein sequence ID" value="KAK2948174.1"/>
    <property type="molecule type" value="Genomic_DNA"/>
</dbReference>
<feature type="compositionally biased region" description="Acidic residues" evidence="10">
    <location>
        <begin position="414"/>
        <end position="423"/>
    </location>
</feature>
<evidence type="ECO:0000256" key="3">
    <source>
        <dbReference type="ARBA" id="ARBA00022723"/>
    </source>
</evidence>
<dbReference type="Gene3D" id="2.60.120.200">
    <property type="match status" value="1"/>
</dbReference>
<evidence type="ECO:0000256" key="8">
    <source>
        <dbReference type="ARBA" id="ARBA00023186"/>
    </source>
</evidence>
<dbReference type="PRINTS" id="PR00626">
    <property type="entry name" value="CALRETICULIN"/>
</dbReference>
<dbReference type="InterPro" id="IPR009033">
    <property type="entry name" value="Calreticulin/calnexin_P_dom_sf"/>
</dbReference>
<evidence type="ECO:0000256" key="2">
    <source>
        <dbReference type="ARBA" id="ARBA00010983"/>
    </source>
</evidence>
<keyword evidence="5 9" id="KW-0256">Endoplasmic reticulum</keyword>